<feature type="region of interest" description="Disordered" evidence="1">
    <location>
        <begin position="40"/>
        <end position="70"/>
    </location>
</feature>
<dbReference type="EMBL" id="FZMO01000201">
    <property type="protein sequence ID" value="SNQ48816.1"/>
    <property type="molecule type" value="Genomic_DNA"/>
</dbReference>
<gene>
    <name evidence="2" type="ORF">FRACA_280038</name>
</gene>
<organism evidence="2 3">
    <name type="scientific">Frankia canadensis</name>
    <dbReference type="NCBI Taxonomy" id="1836972"/>
    <lineage>
        <taxon>Bacteria</taxon>
        <taxon>Bacillati</taxon>
        <taxon>Actinomycetota</taxon>
        <taxon>Actinomycetes</taxon>
        <taxon>Frankiales</taxon>
        <taxon>Frankiaceae</taxon>
        <taxon>Frankia</taxon>
    </lineage>
</organism>
<proteinExistence type="predicted"/>
<evidence type="ECO:0000313" key="2">
    <source>
        <dbReference type="EMBL" id="SNQ48816.1"/>
    </source>
</evidence>
<name>A0A2I2KT43_9ACTN</name>
<evidence type="ECO:0008006" key="4">
    <source>
        <dbReference type="Google" id="ProtNLM"/>
    </source>
</evidence>
<protein>
    <recommendedName>
        <fullName evidence="4">Formyl-CoA transferase</fullName>
    </recommendedName>
</protein>
<dbReference type="Proteomes" id="UP000234331">
    <property type="component" value="Unassembled WGS sequence"/>
</dbReference>
<sequence length="70" mass="7374">MNNMTDGAGTGGFPDAGPYSARLLCDLGAEVVKVETLARLPRVSDAAVAPHRPAPGHGRPTPRARARRNR</sequence>
<feature type="compositionally biased region" description="Basic residues" evidence="1">
    <location>
        <begin position="60"/>
        <end position="70"/>
    </location>
</feature>
<dbReference type="AlphaFoldDB" id="A0A2I2KT43"/>
<evidence type="ECO:0000313" key="3">
    <source>
        <dbReference type="Proteomes" id="UP000234331"/>
    </source>
</evidence>
<evidence type="ECO:0000256" key="1">
    <source>
        <dbReference type="SAM" id="MobiDB-lite"/>
    </source>
</evidence>
<feature type="compositionally biased region" description="Low complexity" evidence="1">
    <location>
        <begin position="49"/>
        <end position="59"/>
    </location>
</feature>
<accession>A0A2I2KT43</accession>
<dbReference type="InterPro" id="IPR023606">
    <property type="entry name" value="CoA-Trfase_III_dom_1_sf"/>
</dbReference>
<dbReference type="SUPFAM" id="SSF89796">
    <property type="entry name" value="CoA-transferase family III (CaiB/BaiF)"/>
    <property type="match status" value="1"/>
</dbReference>
<reference evidence="2 3" key="1">
    <citation type="submission" date="2017-06" db="EMBL/GenBank/DDBJ databases">
        <authorList>
            <person name="Kim H.J."/>
            <person name="Triplett B.A."/>
        </authorList>
    </citation>
    <scope>NUCLEOTIDE SEQUENCE [LARGE SCALE GENOMIC DNA]</scope>
    <source>
        <strain evidence="2">FRACA_ARgP5</strain>
    </source>
</reference>
<dbReference type="Gene3D" id="3.40.50.10540">
    <property type="entry name" value="Crotonobetainyl-coa:carnitine coa-transferase, domain 1"/>
    <property type="match status" value="1"/>
</dbReference>
<keyword evidence="3" id="KW-1185">Reference proteome</keyword>